<evidence type="ECO:0000259" key="2">
    <source>
        <dbReference type="SMART" id="SM00894"/>
    </source>
</evidence>
<evidence type="ECO:0000313" key="3">
    <source>
        <dbReference type="EMBL" id="AFD27659.1"/>
    </source>
</evidence>
<organism evidence="3 4">
    <name type="scientific">Deinococcus gobiensis (strain DSM 21396 / JCM 16679 / CGMCC 1.7299 / I-0)</name>
    <dbReference type="NCBI Taxonomy" id="745776"/>
    <lineage>
        <taxon>Bacteria</taxon>
        <taxon>Thermotogati</taxon>
        <taxon>Deinococcota</taxon>
        <taxon>Deinococci</taxon>
        <taxon>Deinococcales</taxon>
        <taxon>Deinococcaceae</taxon>
        <taxon>Deinococcus</taxon>
    </lineage>
</organism>
<dbReference type="PANTHER" id="PTHR30619">
    <property type="entry name" value="DNA INTERNALIZATION/COMPETENCE PROTEIN COMEC/REC2"/>
    <property type="match status" value="1"/>
</dbReference>
<accession>H8H2B2</accession>
<dbReference type="GO" id="GO:0016787">
    <property type="term" value="F:hydrolase activity"/>
    <property type="evidence" value="ECO:0007669"/>
    <property type="project" value="UniProtKB-KW"/>
</dbReference>
<dbReference type="KEGG" id="dgo:DGo_PB0390"/>
<dbReference type="InterPro" id="IPR008613">
    <property type="entry name" value="Excalibur_Ca-bd_domain"/>
</dbReference>
<name>H8H2B2_DEIGI</name>
<gene>
    <name evidence="3" type="ordered locus">DGo_PB0390</name>
</gene>
<dbReference type="SUPFAM" id="SSF56281">
    <property type="entry name" value="Metallo-hydrolase/oxidoreductase"/>
    <property type="match status" value="1"/>
</dbReference>
<dbReference type="Gene3D" id="3.60.15.10">
    <property type="entry name" value="Ribonuclease Z/Hydroxyacylglutathione hydrolase-like"/>
    <property type="match status" value="1"/>
</dbReference>
<dbReference type="PANTHER" id="PTHR30619:SF1">
    <property type="entry name" value="RECOMBINATION PROTEIN 2"/>
    <property type="match status" value="1"/>
</dbReference>
<dbReference type="InterPro" id="IPR052159">
    <property type="entry name" value="Competence_DNA_uptake"/>
</dbReference>
<feature type="compositionally biased region" description="Basic and acidic residues" evidence="1">
    <location>
        <begin position="188"/>
        <end position="199"/>
    </location>
</feature>
<feature type="compositionally biased region" description="Low complexity" evidence="1">
    <location>
        <begin position="140"/>
        <end position="150"/>
    </location>
</feature>
<evidence type="ECO:0000313" key="4">
    <source>
        <dbReference type="Proteomes" id="UP000007575"/>
    </source>
</evidence>
<dbReference type="SMART" id="SM00894">
    <property type="entry name" value="Excalibur"/>
    <property type="match status" value="1"/>
</dbReference>
<dbReference type="EMBL" id="CP002193">
    <property type="protein sequence ID" value="AFD27659.1"/>
    <property type="molecule type" value="Genomic_DNA"/>
</dbReference>
<reference evidence="3 4" key="1">
    <citation type="journal article" date="2012" name="PLoS ONE">
        <title>Genome sequence and transcriptome analysis of the radioresistant bacterium Deinococcus gobiensis: insights into the extreme environmental adaptations.</title>
        <authorList>
            <person name="Yuan M."/>
            <person name="Chen M."/>
            <person name="Zhang W."/>
            <person name="Lu W."/>
            <person name="Wang J."/>
            <person name="Yang M."/>
            <person name="Zhao P."/>
            <person name="Tang R."/>
            <person name="Li X."/>
            <person name="Hao Y."/>
            <person name="Zhou Z."/>
            <person name="Zhan Y."/>
            <person name="Yu H."/>
            <person name="Teng C."/>
            <person name="Yan Y."/>
            <person name="Ping S."/>
            <person name="Wang Y."/>
            <person name="Lin M."/>
        </authorList>
    </citation>
    <scope>NUCLEOTIDE SEQUENCE [LARGE SCALE GENOMIC DNA]</scope>
    <source>
        <strain evidence="4">DSM 21396 / JCM 16679 / CGMCC 1.7299 / I-0</strain>
        <plasmid evidence="3">P2</plasmid>
    </source>
</reference>
<geneLocation type="plasmid" evidence="3 4">
    <name>P2</name>
</geneLocation>
<keyword evidence="3" id="KW-0378">Hydrolase</keyword>
<protein>
    <submittedName>
        <fullName evidence="3">Metallo-beta-lactamase superfamily hydrolase</fullName>
    </submittedName>
</protein>
<feature type="domain" description="Excalibur calcium-binding" evidence="2">
    <location>
        <begin position="163"/>
        <end position="199"/>
    </location>
</feature>
<evidence type="ECO:0000256" key="1">
    <source>
        <dbReference type="SAM" id="MobiDB-lite"/>
    </source>
</evidence>
<proteinExistence type="predicted"/>
<feature type="region of interest" description="Disordered" evidence="1">
    <location>
        <begin position="176"/>
        <end position="199"/>
    </location>
</feature>
<dbReference type="Pfam" id="PF05901">
    <property type="entry name" value="Excalibur"/>
    <property type="match status" value="1"/>
</dbReference>
<keyword evidence="3" id="KW-0614">Plasmid</keyword>
<dbReference type="PATRIC" id="fig|745776.4.peg.3704"/>
<dbReference type="HOGENOM" id="CLU_1585608_0_0_0"/>
<dbReference type="Proteomes" id="UP000007575">
    <property type="component" value="Plasmid P2"/>
</dbReference>
<dbReference type="InterPro" id="IPR036866">
    <property type="entry name" value="RibonucZ/Hydroxyglut_hydro"/>
</dbReference>
<keyword evidence="4" id="KW-1185">Reference proteome</keyword>
<sequence>MPGNEQNLNSVGLLVQYGAFRALMTGDSETPETAGWLKKYPASTLGPIDVYKSIHHGAANGDNTTWLAAVRPRNVVVSVGPNNYGHPTATALNLYKSVGAVTWRTDQMGTVTITVQPSGAYTITTEKGRSAQGQATGAGVSPAPRPASMVPSPPASAVPSSVNYANCAAVRAAGKSPLLRGQPGYSTKLDRDGDGRACE</sequence>
<feature type="region of interest" description="Disordered" evidence="1">
    <location>
        <begin position="127"/>
        <end position="156"/>
    </location>
</feature>
<dbReference type="AlphaFoldDB" id="H8H2B2"/>